<dbReference type="PANTHER" id="PTHR11346:SF98">
    <property type="entry name" value="GALECTIN-RELATED PROTEIN"/>
    <property type="match status" value="1"/>
</dbReference>
<dbReference type="PROSITE" id="PS51304">
    <property type="entry name" value="GALECTIN"/>
    <property type="match status" value="1"/>
</dbReference>
<protein>
    <recommendedName>
        <fullName evidence="3">Galectin</fullName>
    </recommendedName>
</protein>
<dbReference type="SMART" id="SM00908">
    <property type="entry name" value="Gal-bind_lectin"/>
    <property type="match status" value="1"/>
</dbReference>
<reference evidence="7" key="1">
    <citation type="journal article" date="2004" name="Nature">
        <title>Genome duplication in the teleost fish Tetraodon nigroviridis reveals the early vertebrate proto-karyotype.</title>
        <authorList>
            <person name="Jaillon O."/>
            <person name="Aury J.-M."/>
            <person name="Brunet F."/>
            <person name="Petit J.-L."/>
            <person name="Stange-Thomann N."/>
            <person name="Mauceli E."/>
            <person name="Bouneau L."/>
            <person name="Fischer C."/>
            <person name="Ozouf-Costaz C."/>
            <person name="Bernot A."/>
            <person name="Nicaud S."/>
            <person name="Jaffe D."/>
            <person name="Fisher S."/>
            <person name="Lutfalla G."/>
            <person name="Dossat C."/>
            <person name="Segurens B."/>
            <person name="Dasilva C."/>
            <person name="Salanoubat M."/>
            <person name="Levy M."/>
            <person name="Boudet N."/>
            <person name="Castellano S."/>
            <person name="Anthouard V."/>
            <person name="Jubin C."/>
            <person name="Castelli V."/>
            <person name="Katinka M."/>
            <person name="Vacherie B."/>
            <person name="Biemont C."/>
            <person name="Skalli Z."/>
            <person name="Cattolico L."/>
            <person name="Poulain J."/>
            <person name="De Berardinis V."/>
            <person name="Cruaud C."/>
            <person name="Duprat S."/>
            <person name="Brottier P."/>
            <person name="Coutanceau J.-P."/>
            <person name="Gouzy J."/>
            <person name="Parra G."/>
            <person name="Lardier G."/>
            <person name="Chapple C."/>
            <person name="McKernan K.J."/>
            <person name="McEwan P."/>
            <person name="Bosak S."/>
            <person name="Kellis M."/>
            <person name="Volff J.-N."/>
            <person name="Guigo R."/>
            <person name="Zody M.C."/>
            <person name="Mesirov J."/>
            <person name="Lindblad-Toh K."/>
            <person name="Birren B."/>
            <person name="Nusbaum C."/>
            <person name="Kahn D."/>
            <person name="Robinson-Rechavi M."/>
            <person name="Laudet V."/>
            <person name="Schachter V."/>
            <person name="Quetier F."/>
            <person name="Saurin W."/>
            <person name="Scarpelli C."/>
            <person name="Wincker P."/>
            <person name="Lander E.S."/>
            <person name="Weissenbach J."/>
            <person name="Roest Crollius H."/>
        </authorList>
    </citation>
    <scope>NUCLEOTIDE SEQUENCE [LARGE SCALE GENOMIC DNA]</scope>
</reference>
<dbReference type="GeneTree" id="ENSGT00940000155337"/>
<dbReference type="InterPro" id="IPR001079">
    <property type="entry name" value="Galectin_CRD"/>
</dbReference>
<dbReference type="CDD" id="cd00070">
    <property type="entry name" value="GLECT"/>
    <property type="match status" value="1"/>
</dbReference>
<evidence type="ECO:0000256" key="4">
    <source>
        <dbReference type="SAM" id="MobiDB-lite"/>
    </source>
</evidence>
<dbReference type="InterPro" id="IPR044156">
    <property type="entry name" value="Galectin-like"/>
</dbReference>
<dbReference type="InParanoid" id="H3C972"/>
<evidence type="ECO:0000313" key="6">
    <source>
        <dbReference type="Ensembl" id="ENSTNIP00000004794.1"/>
    </source>
</evidence>
<dbReference type="Pfam" id="PF00337">
    <property type="entry name" value="Gal-bind_lectin"/>
    <property type="match status" value="1"/>
</dbReference>
<proteinExistence type="predicted"/>
<keyword evidence="7" id="KW-1185">Reference proteome</keyword>
<feature type="region of interest" description="Disordered" evidence="4">
    <location>
        <begin position="1"/>
        <end position="31"/>
    </location>
</feature>
<dbReference type="Gene3D" id="2.60.120.200">
    <property type="match status" value="1"/>
</dbReference>
<sequence length="175" mass="19520">MADSARAPARKRWVFPQRGEEGQPSGGAAEADAQRRLVVPFRGHIPGGLQPGKVVVVVGVVEPRPDRFYVALTCGPGTSREPPPDVALELCVRFRDRQVVRRACVGGRWGDAERDVPFFPFIRDQPFKLEIRCERSRFRVFVDGEQLCHFQHRLTSLGAVDTMWIKGSVGVTKLA</sequence>
<dbReference type="Ensembl" id="ENSTNIT00000004939.1">
    <property type="protein sequence ID" value="ENSTNIP00000004794.1"/>
    <property type="gene ID" value="ENSTNIG00000002312.1"/>
</dbReference>
<evidence type="ECO:0000313" key="7">
    <source>
        <dbReference type="Proteomes" id="UP000007303"/>
    </source>
</evidence>
<evidence type="ECO:0000256" key="3">
    <source>
        <dbReference type="RuleBase" id="RU102079"/>
    </source>
</evidence>
<dbReference type="OMA" id="MAETHRV"/>
<evidence type="ECO:0000256" key="2">
    <source>
        <dbReference type="ARBA" id="ARBA00022734"/>
    </source>
</evidence>
<dbReference type="PANTHER" id="PTHR11346">
    <property type="entry name" value="GALECTIN"/>
    <property type="match status" value="1"/>
</dbReference>
<reference evidence="6" key="3">
    <citation type="submission" date="2025-09" db="UniProtKB">
        <authorList>
            <consortium name="Ensembl"/>
        </authorList>
    </citation>
    <scope>IDENTIFICATION</scope>
</reference>
<dbReference type="GO" id="GO:0030246">
    <property type="term" value="F:carbohydrate binding"/>
    <property type="evidence" value="ECO:0007669"/>
    <property type="project" value="UniProtKB-UniRule"/>
</dbReference>
<accession>H3C972</accession>
<dbReference type="SUPFAM" id="SSF49899">
    <property type="entry name" value="Concanavalin A-like lectins/glucanases"/>
    <property type="match status" value="1"/>
</dbReference>
<reference evidence="6" key="2">
    <citation type="submission" date="2025-08" db="UniProtKB">
        <authorList>
            <consortium name="Ensembl"/>
        </authorList>
    </citation>
    <scope>IDENTIFICATION</scope>
</reference>
<dbReference type="AlphaFoldDB" id="H3C972"/>
<feature type="domain" description="Galectin" evidence="5">
    <location>
        <begin position="41"/>
        <end position="175"/>
    </location>
</feature>
<dbReference type="SMART" id="SM00276">
    <property type="entry name" value="GLECT"/>
    <property type="match status" value="1"/>
</dbReference>
<evidence type="ECO:0000259" key="5">
    <source>
        <dbReference type="PROSITE" id="PS51304"/>
    </source>
</evidence>
<comment type="function">
    <text evidence="1">Does not bind lactose, and may not bind carbohydrates.</text>
</comment>
<dbReference type="Proteomes" id="UP000007303">
    <property type="component" value="Unassembled WGS sequence"/>
</dbReference>
<organism evidence="6 7">
    <name type="scientific">Tetraodon nigroviridis</name>
    <name type="common">Spotted green pufferfish</name>
    <name type="synonym">Chelonodon nigroviridis</name>
    <dbReference type="NCBI Taxonomy" id="99883"/>
    <lineage>
        <taxon>Eukaryota</taxon>
        <taxon>Metazoa</taxon>
        <taxon>Chordata</taxon>
        <taxon>Craniata</taxon>
        <taxon>Vertebrata</taxon>
        <taxon>Euteleostomi</taxon>
        <taxon>Actinopterygii</taxon>
        <taxon>Neopterygii</taxon>
        <taxon>Teleostei</taxon>
        <taxon>Neoteleostei</taxon>
        <taxon>Acanthomorphata</taxon>
        <taxon>Eupercaria</taxon>
        <taxon>Tetraodontiformes</taxon>
        <taxon>Tetradontoidea</taxon>
        <taxon>Tetraodontidae</taxon>
        <taxon>Tetraodon</taxon>
    </lineage>
</organism>
<evidence type="ECO:0000256" key="1">
    <source>
        <dbReference type="ARBA" id="ARBA00003397"/>
    </source>
</evidence>
<dbReference type="HOGENOM" id="CLU_037794_2_1_1"/>
<name>H3C972_TETNG</name>
<keyword evidence="2 3" id="KW-0430">Lectin</keyword>
<dbReference type="InterPro" id="IPR013320">
    <property type="entry name" value="ConA-like_dom_sf"/>
</dbReference>